<evidence type="ECO:0000313" key="3">
    <source>
        <dbReference type="Proteomes" id="UP001497623"/>
    </source>
</evidence>
<gene>
    <name evidence="2" type="ORF">MNOR_LOCUS35999</name>
</gene>
<reference evidence="2 3" key="1">
    <citation type="submission" date="2024-05" db="EMBL/GenBank/DDBJ databases">
        <authorList>
            <person name="Wallberg A."/>
        </authorList>
    </citation>
    <scope>NUCLEOTIDE SEQUENCE [LARGE SCALE GENOMIC DNA]</scope>
</reference>
<dbReference type="EMBL" id="CAXKWB010062917">
    <property type="protein sequence ID" value="CAL4185889.1"/>
    <property type="molecule type" value="Genomic_DNA"/>
</dbReference>
<feature type="compositionally biased region" description="Basic and acidic residues" evidence="1">
    <location>
        <begin position="1"/>
        <end position="18"/>
    </location>
</feature>
<comment type="caution">
    <text evidence="2">The sequence shown here is derived from an EMBL/GenBank/DDBJ whole genome shotgun (WGS) entry which is preliminary data.</text>
</comment>
<keyword evidence="3" id="KW-1185">Reference proteome</keyword>
<dbReference type="AlphaFoldDB" id="A0AAV2SH15"/>
<feature type="compositionally biased region" description="Polar residues" evidence="1">
    <location>
        <begin position="45"/>
        <end position="56"/>
    </location>
</feature>
<organism evidence="2 3">
    <name type="scientific">Meganyctiphanes norvegica</name>
    <name type="common">Northern krill</name>
    <name type="synonym">Thysanopoda norvegica</name>
    <dbReference type="NCBI Taxonomy" id="48144"/>
    <lineage>
        <taxon>Eukaryota</taxon>
        <taxon>Metazoa</taxon>
        <taxon>Ecdysozoa</taxon>
        <taxon>Arthropoda</taxon>
        <taxon>Crustacea</taxon>
        <taxon>Multicrustacea</taxon>
        <taxon>Malacostraca</taxon>
        <taxon>Eumalacostraca</taxon>
        <taxon>Eucarida</taxon>
        <taxon>Euphausiacea</taxon>
        <taxon>Euphausiidae</taxon>
        <taxon>Meganyctiphanes</taxon>
    </lineage>
</organism>
<dbReference type="Proteomes" id="UP001497623">
    <property type="component" value="Unassembled WGS sequence"/>
</dbReference>
<feature type="region of interest" description="Disordered" evidence="1">
    <location>
        <begin position="1"/>
        <end position="118"/>
    </location>
</feature>
<protein>
    <submittedName>
        <fullName evidence="2">Uncharacterized protein</fullName>
    </submittedName>
</protein>
<feature type="compositionally biased region" description="Basic and acidic residues" evidence="1">
    <location>
        <begin position="64"/>
        <end position="96"/>
    </location>
</feature>
<proteinExistence type="predicted"/>
<accession>A0AAV2SH15</accession>
<evidence type="ECO:0000313" key="2">
    <source>
        <dbReference type="EMBL" id="CAL4185889.1"/>
    </source>
</evidence>
<sequence length="118" mass="13604">MGVRSENHRQTSGHEDRPPKKRHLTFSPERRLGESQDIILPLRVRSNNEGLLTRQKTPSRRLQHHETAKEKAGRTTSRDHTADGDPHPGEKEDNNPHQRKTASTQSQNKNLHKISREN</sequence>
<name>A0AAV2SH15_MEGNR</name>
<evidence type="ECO:0000256" key="1">
    <source>
        <dbReference type="SAM" id="MobiDB-lite"/>
    </source>
</evidence>